<keyword evidence="3" id="KW-1185">Reference proteome</keyword>
<dbReference type="Proteomes" id="UP000594261">
    <property type="component" value="Chromosome 1"/>
</dbReference>
<feature type="region of interest" description="Disordered" evidence="1">
    <location>
        <begin position="13"/>
        <end position="53"/>
    </location>
</feature>
<name>A0A7N2KKB4_QUELO</name>
<sequence length="120" mass="13491">MSGLVRWFQRLSSVSSSSTSSSAVDDHDHDHDEYHSQNDAVQTQISSENESQKELTITVDLDISGLKPIKVPDRTAHKLALTDPNKVSHTHNPLSLSLSLFIVFDKMIKARILRERLNII</sequence>
<feature type="compositionally biased region" description="Polar residues" evidence="1">
    <location>
        <begin position="37"/>
        <end position="49"/>
    </location>
</feature>
<proteinExistence type="predicted"/>
<organism evidence="2 3">
    <name type="scientific">Quercus lobata</name>
    <name type="common">Valley oak</name>
    <dbReference type="NCBI Taxonomy" id="97700"/>
    <lineage>
        <taxon>Eukaryota</taxon>
        <taxon>Viridiplantae</taxon>
        <taxon>Streptophyta</taxon>
        <taxon>Embryophyta</taxon>
        <taxon>Tracheophyta</taxon>
        <taxon>Spermatophyta</taxon>
        <taxon>Magnoliopsida</taxon>
        <taxon>eudicotyledons</taxon>
        <taxon>Gunneridae</taxon>
        <taxon>Pentapetalae</taxon>
        <taxon>rosids</taxon>
        <taxon>fabids</taxon>
        <taxon>Fagales</taxon>
        <taxon>Fagaceae</taxon>
        <taxon>Quercus</taxon>
    </lineage>
</organism>
<feature type="compositionally biased region" description="Basic and acidic residues" evidence="1">
    <location>
        <begin position="24"/>
        <end position="36"/>
    </location>
</feature>
<protein>
    <submittedName>
        <fullName evidence="2">Uncharacterized protein</fullName>
    </submittedName>
</protein>
<accession>A0A7N2KKB4</accession>
<evidence type="ECO:0000313" key="3">
    <source>
        <dbReference type="Proteomes" id="UP000594261"/>
    </source>
</evidence>
<dbReference type="EMBL" id="LRBV02000001">
    <property type="status" value="NOT_ANNOTATED_CDS"/>
    <property type="molecule type" value="Genomic_DNA"/>
</dbReference>
<dbReference type="InParanoid" id="A0A7N2KKB4"/>
<dbReference type="EnsemblPlants" id="QL01p001545:mrna">
    <property type="protein sequence ID" value="QL01p001545:mrna:CDS:1"/>
    <property type="gene ID" value="QL01p001545"/>
</dbReference>
<reference evidence="2" key="2">
    <citation type="submission" date="2021-01" db="UniProtKB">
        <authorList>
            <consortium name="EnsemblPlants"/>
        </authorList>
    </citation>
    <scope>IDENTIFICATION</scope>
</reference>
<dbReference type="AlphaFoldDB" id="A0A7N2KKB4"/>
<dbReference type="Gramene" id="QL01p001545:mrna">
    <property type="protein sequence ID" value="QL01p001545:mrna:CDS:1"/>
    <property type="gene ID" value="QL01p001545"/>
</dbReference>
<feature type="compositionally biased region" description="Low complexity" evidence="1">
    <location>
        <begin position="13"/>
        <end position="23"/>
    </location>
</feature>
<reference evidence="2 3" key="1">
    <citation type="journal article" date="2016" name="G3 (Bethesda)">
        <title>First Draft Assembly and Annotation of the Genome of a California Endemic Oak Quercus lobata Nee (Fagaceae).</title>
        <authorList>
            <person name="Sork V.L."/>
            <person name="Fitz-Gibbon S.T."/>
            <person name="Puiu D."/>
            <person name="Crepeau M."/>
            <person name="Gugger P.F."/>
            <person name="Sherman R."/>
            <person name="Stevens K."/>
            <person name="Langley C.H."/>
            <person name="Pellegrini M."/>
            <person name="Salzberg S.L."/>
        </authorList>
    </citation>
    <scope>NUCLEOTIDE SEQUENCE [LARGE SCALE GENOMIC DNA]</scope>
    <source>
        <strain evidence="2 3">cv. SW786</strain>
    </source>
</reference>
<evidence type="ECO:0000256" key="1">
    <source>
        <dbReference type="SAM" id="MobiDB-lite"/>
    </source>
</evidence>
<evidence type="ECO:0000313" key="2">
    <source>
        <dbReference type="EnsemblPlants" id="QL01p001545:mrna:CDS:1"/>
    </source>
</evidence>